<evidence type="ECO:0000313" key="3">
    <source>
        <dbReference type="Proteomes" id="UP000269945"/>
    </source>
</evidence>
<organism evidence="2 3">
    <name type="scientific">Gulo gulo</name>
    <name type="common">Wolverine</name>
    <name type="synonym">Gluton</name>
    <dbReference type="NCBI Taxonomy" id="48420"/>
    <lineage>
        <taxon>Eukaryota</taxon>
        <taxon>Metazoa</taxon>
        <taxon>Chordata</taxon>
        <taxon>Craniata</taxon>
        <taxon>Vertebrata</taxon>
        <taxon>Euteleostomi</taxon>
        <taxon>Mammalia</taxon>
        <taxon>Eutheria</taxon>
        <taxon>Laurasiatheria</taxon>
        <taxon>Carnivora</taxon>
        <taxon>Caniformia</taxon>
        <taxon>Musteloidea</taxon>
        <taxon>Mustelidae</taxon>
        <taxon>Guloninae</taxon>
        <taxon>Gulo</taxon>
    </lineage>
</organism>
<protein>
    <submittedName>
        <fullName evidence="2">Uncharacterized protein</fullName>
    </submittedName>
</protein>
<feature type="compositionally biased region" description="Basic and acidic residues" evidence="1">
    <location>
        <begin position="49"/>
        <end position="58"/>
    </location>
</feature>
<dbReference type="Proteomes" id="UP000269945">
    <property type="component" value="Unassembled WGS sequence"/>
</dbReference>
<dbReference type="EMBL" id="CYRY02046200">
    <property type="protein sequence ID" value="VCX41855.1"/>
    <property type="molecule type" value="Genomic_DNA"/>
</dbReference>
<feature type="region of interest" description="Disordered" evidence="1">
    <location>
        <begin position="46"/>
        <end position="66"/>
    </location>
</feature>
<comment type="caution">
    <text evidence="2">The sequence shown here is derived from an EMBL/GenBank/DDBJ whole genome shotgun (WGS) entry which is preliminary data.</text>
</comment>
<sequence length="99" mass="11374">MKNATNSCPCVLPHFHLGARVLSEWGWGVSRWKGLWRRGMHVALHSSTRGRDRREQTRDQGYPENSQWLPISCSKGMAGEPPHCMHSLQETQTLHEIKI</sequence>
<evidence type="ECO:0000313" key="2">
    <source>
        <dbReference type="EMBL" id="VCX41855.1"/>
    </source>
</evidence>
<evidence type="ECO:0000256" key="1">
    <source>
        <dbReference type="SAM" id="MobiDB-lite"/>
    </source>
</evidence>
<gene>
    <name evidence="2" type="ORF">BN2614_LOCUS1</name>
</gene>
<proteinExistence type="predicted"/>
<keyword evidence="3" id="KW-1185">Reference proteome</keyword>
<accession>A0A9X9MC98</accession>
<name>A0A9X9MC98_GULGU</name>
<dbReference type="AlphaFoldDB" id="A0A9X9MC98"/>
<reference evidence="2 3" key="1">
    <citation type="submission" date="2018-10" db="EMBL/GenBank/DDBJ databases">
        <authorList>
            <person name="Ekblom R."/>
            <person name="Jareborg N."/>
        </authorList>
    </citation>
    <scope>NUCLEOTIDE SEQUENCE [LARGE SCALE GENOMIC DNA]</scope>
    <source>
        <tissue evidence="2">Muscle</tissue>
    </source>
</reference>